<evidence type="ECO:0000256" key="1">
    <source>
        <dbReference type="ARBA" id="ARBA00006382"/>
    </source>
</evidence>
<dbReference type="InterPro" id="IPR046346">
    <property type="entry name" value="Aminoacid_DH-like_N_sf"/>
</dbReference>
<reference evidence="4" key="1">
    <citation type="journal article" date="2014" name="Front. Microbiol.">
        <title>High frequency of phylogenetically diverse reductive dehalogenase-homologous genes in deep subseafloor sedimentary metagenomes.</title>
        <authorList>
            <person name="Kawai M."/>
            <person name="Futagami T."/>
            <person name="Toyoda A."/>
            <person name="Takaki Y."/>
            <person name="Nishi S."/>
            <person name="Hori S."/>
            <person name="Arai W."/>
            <person name="Tsubouchi T."/>
            <person name="Morono Y."/>
            <person name="Uchiyama I."/>
            <person name="Ito T."/>
            <person name="Fujiyama A."/>
            <person name="Inagaki F."/>
            <person name="Takami H."/>
        </authorList>
    </citation>
    <scope>NUCLEOTIDE SEQUENCE</scope>
    <source>
        <strain evidence="4">Expedition CK06-06</strain>
    </source>
</reference>
<proteinExistence type="inferred from homology"/>
<evidence type="ECO:0000259" key="3">
    <source>
        <dbReference type="Pfam" id="PF02812"/>
    </source>
</evidence>
<dbReference type="AlphaFoldDB" id="X0X236"/>
<dbReference type="EMBL" id="BARS01047185">
    <property type="protein sequence ID" value="GAG37289.1"/>
    <property type="molecule type" value="Genomic_DNA"/>
</dbReference>
<dbReference type="InterPro" id="IPR006097">
    <property type="entry name" value="Glu/Leu/Phe/Val/Trp_DH_dimer"/>
</dbReference>
<evidence type="ECO:0000256" key="2">
    <source>
        <dbReference type="ARBA" id="ARBA00023002"/>
    </source>
</evidence>
<dbReference type="Pfam" id="PF02812">
    <property type="entry name" value="ELFV_dehydrog_N"/>
    <property type="match status" value="1"/>
</dbReference>
<comment type="similarity">
    <text evidence="1">Belongs to the Glu/Leu/Phe/Val dehydrogenases family.</text>
</comment>
<dbReference type="PANTHER" id="PTHR11606:SF13">
    <property type="entry name" value="GLUTAMATE DEHYDROGENASE 1, MITOCHONDRIAL"/>
    <property type="match status" value="1"/>
</dbReference>
<protein>
    <recommendedName>
        <fullName evidence="3">Glutamate/phenylalanine/leucine/valine/L-tryptophan dehydrogenase dimerisation domain-containing protein</fullName>
    </recommendedName>
</protein>
<keyword evidence="2" id="KW-0560">Oxidoreductase</keyword>
<evidence type="ECO:0000313" key="4">
    <source>
        <dbReference type="EMBL" id="GAG37289.1"/>
    </source>
</evidence>
<name>X0X236_9ZZZZ</name>
<comment type="caution">
    <text evidence="4">The sequence shown here is derived from an EMBL/GenBank/DDBJ whole genome shotgun (WGS) entry which is preliminary data.</text>
</comment>
<dbReference type="Gene3D" id="3.40.50.720">
    <property type="entry name" value="NAD(P)-binding Rossmann-like Domain"/>
    <property type="match status" value="1"/>
</dbReference>
<sequence length="245" mass="26393">LKNRLKKDNGKCYLEFSNVDEHLLSRLGIVSDKLGPQLVTCVWDEDSQLEIGGYLVVDNLSMGNLSMGGIRMLPDITPADIHNLARGMTLKNAAANLPYGGGKSGIVADRDISLKEHEEIVRGFARLIKKYKDIYVPGPDVGTKDADMKLVAIENGLDSAVSKPADMGGNRIDELGAAAGGVVIALQTLLKILPRMRVLPQFANLEIPENQYITVLIQGFGAVGAHASHILKDRIPDAKVIGVSD</sequence>
<gene>
    <name evidence="4" type="ORF">S01H1_70913</name>
</gene>
<dbReference type="PANTHER" id="PTHR11606">
    <property type="entry name" value="GLUTAMATE DEHYDROGENASE"/>
    <property type="match status" value="1"/>
</dbReference>
<feature type="non-terminal residue" evidence="4">
    <location>
        <position position="245"/>
    </location>
</feature>
<dbReference type="GO" id="GO:0004352">
    <property type="term" value="F:glutamate dehydrogenase (NAD+) activity"/>
    <property type="evidence" value="ECO:0007669"/>
    <property type="project" value="TreeGrafter"/>
</dbReference>
<feature type="domain" description="Glutamate/phenylalanine/leucine/valine/L-tryptophan dehydrogenase dimerisation" evidence="3">
    <location>
        <begin position="51"/>
        <end position="152"/>
    </location>
</feature>
<organism evidence="4">
    <name type="scientific">marine sediment metagenome</name>
    <dbReference type="NCBI Taxonomy" id="412755"/>
    <lineage>
        <taxon>unclassified sequences</taxon>
        <taxon>metagenomes</taxon>
        <taxon>ecological metagenomes</taxon>
    </lineage>
</organism>
<accession>X0X236</accession>
<feature type="non-terminal residue" evidence="4">
    <location>
        <position position="1"/>
    </location>
</feature>
<dbReference type="InterPro" id="IPR006095">
    <property type="entry name" value="Glu/Leu/Phe/Val/Trp_DH"/>
</dbReference>
<dbReference type="SUPFAM" id="SSF53223">
    <property type="entry name" value="Aminoacid dehydrogenase-like, N-terminal domain"/>
    <property type="match status" value="1"/>
</dbReference>
<dbReference type="GO" id="GO:0006538">
    <property type="term" value="P:L-glutamate catabolic process"/>
    <property type="evidence" value="ECO:0007669"/>
    <property type="project" value="TreeGrafter"/>
</dbReference>
<dbReference type="PRINTS" id="PR00082">
    <property type="entry name" value="GLFDHDRGNASE"/>
</dbReference>
<dbReference type="Gene3D" id="3.40.50.10860">
    <property type="entry name" value="Leucine Dehydrogenase, chain A, domain 1"/>
    <property type="match status" value="1"/>
</dbReference>